<sequence>MSSSINAKPYPSEPNLRTPLELAIKTITTHAFALASYTYLSALLRRPNKSHVQAIRCLFFLFVPTLALVELIITIVRSALQFLRNYEDDEEDMQFRFYLAAATGMHARLRKSDEESSKDVKHRNVQLLEVGSHAAEQDIVPLSWAWAGKMLAVVFGMTQAIGTIIMWARRCSEKKASTLQFDHRNGAMGIASTVCGAVCIFTLLMRRDWKVSKVFEPSSKTVTHFGMASLRNQFVAEALLAMLLHLAIATARNTDNVWLYSSVGSVAWLFVGSHSVTPGWQSLILLVFLYIFRHDIARKFGVDQNRYMKLFGGKRIARVRALLGLLLVIWIVMDVVWLFVADIVQVVKENGRGTPHTAWGYVGYWWQDPLSDSLIVI</sequence>
<feature type="transmembrane region" description="Helical" evidence="1">
    <location>
        <begin position="317"/>
        <end position="340"/>
    </location>
</feature>
<organism evidence="2 3">
    <name type="scientific">Pseudopithomyces chartarum</name>
    <dbReference type="NCBI Taxonomy" id="1892770"/>
    <lineage>
        <taxon>Eukaryota</taxon>
        <taxon>Fungi</taxon>
        <taxon>Dikarya</taxon>
        <taxon>Ascomycota</taxon>
        <taxon>Pezizomycotina</taxon>
        <taxon>Dothideomycetes</taxon>
        <taxon>Pleosporomycetidae</taxon>
        <taxon>Pleosporales</taxon>
        <taxon>Massarineae</taxon>
        <taxon>Didymosphaeriaceae</taxon>
        <taxon>Pseudopithomyces</taxon>
    </lineage>
</organism>
<evidence type="ECO:0000256" key="1">
    <source>
        <dbReference type="SAM" id="Phobius"/>
    </source>
</evidence>
<protein>
    <submittedName>
        <fullName evidence="2">Uncharacterized protein</fullName>
    </submittedName>
</protein>
<reference evidence="2 3" key="1">
    <citation type="submission" date="2021-02" db="EMBL/GenBank/DDBJ databases">
        <title>Genome assembly of Pseudopithomyces chartarum.</title>
        <authorList>
            <person name="Jauregui R."/>
            <person name="Singh J."/>
            <person name="Voisey C."/>
        </authorList>
    </citation>
    <scope>NUCLEOTIDE SEQUENCE [LARGE SCALE GENOMIC DNA]</scope>
    <source>
        <strain evidence="2 3">AGR01</strain>
    </source>
</reference>
<keyword evidence="3" id="KW-1185">Reference proteome</keyword>
<keyword evidence="1" id="KW-0472">Membrane</keyword>
<accession>A0AAN6LQI0</accession>
<feature type="transmembrane region" description="Helical" evidence="1">
    <location>
        <begin position="279"/>
        <end position="296"/>
    </location>
</feature>
<keyword evidence="1" id="KW-0812">Transmembrane</keyword>
<feature type="transmembrane region" description="Helical" evidence="1">
    <location>
        <begin position="187"/>
        <end position="205"/>
    </location>
</feature>
<evidence type="ECO:0000313" key="2">
    <source>
        <dbReference type="EMBL" id="KAK3202182.1"/>
    </source>
</evidence>
<proteinExistence type="predicted"/>
<gene>
    <name evidence="2" type="ORF">GRF29_161g436081</name>
</gene>
<feature type="transmembrane region" description="Helical" evidence="1">
    <location>
        <begin position="54"/>
        <end position="76"/>
    </location>
</feature>
<evidence type="ECO:0000313" key="3">
    <source>
        <dbReference type="Proteomes" id="UP001280581"/>
    </source>
</evidence>
<dbReference type="Proteomes" id="UP001280581">
    <property type="component" value="Unassembled WGS sequence"/>
</dbReference>
<feature type="transmembrane region" description="Helical" evidence="1">
    <location>
        <begin position="22"/>
        <end position="42"/>
    </location>
</feature>
<comment type="caution">
    <text evidence="2">The sequence shown here is derived from an EMBL/GenBank/DDBJ whole genome shotgun (WGS) entry which is preliminary data.</text>
</comment>
<keyword evidence="1" id="KW-1133">Transmembrane helix</keyword>
<name>A0AAN6LQI0_9PLEO</name>
<feature type="transmembrane region" description="Helical" evidence="1">
    <location>
        <begin position="146"/>
        <end position="167"/>
    </location>
</feature>
<dbReference type="EMBL" id="WVTA01000014">
    <property type="protein sequence ID" value="KAK3202182.1"/>
    <property type="molecule type" value="Genomic_DNA"/>
</dbReference>
<dbReference type="AlphaFoldDB" id="A0AAN6LQI0"/>